<dbReference type="EMBL" id="CP001359">
    <property type="protein sequence ID" value="ACL67306.1"/>
    <property type="molecule type" value="Genomic_DNA"/>
</dbReference>
<feature type="modified residue" description="4-aspartylphosphate" evidence="2">
    <location>
        <position position="52"/>
    </location>
</feature>
<evidence type="ECO:0000256" key="1">
    <source>
        <dbReference type="ARBA" id="ARBA00022553"/>
    </source>
</evidence>
<dbReference type="Pfam" id="PF00072">
    <property type="entry name" value="Response_reg"/>
    <property type="match status" value="1"/>
</dbReference>
<dbReference type="GO" id="GO:0000160">
    <property type="term" value="P:phosphorelay signal transduction system"/>
    <property type="evidence" value="ECO:0007669"/>
    <property type="project" value="InterPro"/>
</dbReference>
<dbReference type="Proteomes" id="UP000007089">
    <property type="component" value="Chromosome"/>
</dbReference>
<accession>B8J8M0</accession>
<feature type="domain" description="Response regulatory" evidence="3">
    <location>
        <begin position="3"/>
        <end position="113"/>
    </location>
</feature>
<dbReference type="SMART" id="SM00448">
    <property type="entry name" value="REC"/>
    <property type="match status" value="1"/>
</dbReference>
<protein>
    <submittedName>
        <fullName evidence="4">Response regulator receiver protein</fullName>
    </submittedName>
</protein>
<dbReference type="InterPro" id="IPR011006">
    <property type="entry name" value="CheY-like_superfamily"/>
</dbReference>
<dbReference type="InterPro" id="IPR001789">
    <property type="entry name" value="Sig_transdc_resp-reg_receiver"/>
</dbReference>
<dbReference type="PROSITE" id="PS50110">
    <property type="entry name" value="RESPONSE_REGULATORY"/>
    <property type="match status" value="1"/>
</dbReference>
<dbReference type="PANTHER" id="PTHR44591">
    <property type="entry name" value="STRESS RESPONSE REGULATOR PROTEIN 1"/>
    <property type="match status" value="1"/>
</dbReference>
<keyword evidence="5" id="KW-1185">Reference proteome</keyword>
<name>B8J8M0_ANAD2</name>
<dbReference type="AlphaFoldDB" id="B8J8M0"/>
<gene>
    <name evidence="4" type="ordered locus">A2cp1_3985</name>
</gene>
<dbReference type="KEGG" id="acp:A2cp1_3985"/>
<dbReference type="PANTHER" id="PTHR44591:SF18">
    <property type="entry name" value="REGULATORY PROTEIN"/>
    <property type="match status" value="1"/>
</dbReference>
<dbReference type="RefSeq" id="WP_015935033.1">
    <property type="nucleotide sequence ID" value="NC_011891.1"/>
</dbReference>
<evidence type="ECO:0000313" key="4">
    <source>
        <dbReference type="EMBL" id="ACL67306.1"/>
    </source>
</evidence>
<dbReference type="Gene3D" id="3.40.50.2300">
    <property type="match status" value="1"/>
</dbReference>
<evidence type="ECO:0000259" key="3">
    <source>
        <dbReference type="PROSITE" id="PS50110"/>
    </source>
</evidence>
<sequence length="125" mass="13422">MARVLIVDDESDIRQAVAEVLAEEGHQVVSAGDGEEALAQIRAFHPELVLLDLMMPVMNGWEFRAAQKGDPDISEIPVVILSAMGRDGAIDADGFIQKPFDLEMLLAMVRRHASGGPSAPAAHHA</sequence>
<proteinExistence type="predicted"/>
<evidence type="ECO:0000313" key="5">
    <source>
        <dbReference type="Proteomes" id="UP000007089"/>
    </source>
</evidence>
<organism evidence="4 5">
    <name type="scientific">Anaeromyxobacter dehalogenans (strain ATCC BAA-258 / DSM 21875 / 2CP-1)</name>
    <dbReference type="NCBI Taxonomy" id="455488"/>
    <lineage>
        <taxon>Bacteria</taxon>
        <taxon>Pseudomonadati</taxon>
        <taxon>Myxococcota</taxon>
        <taxon>Myxococcia</taxon>
        <taxon>Myxococcales</taxon>
        <taxon>Cystobacterineae</taxon>
        <taxon>Anaeromyxobacteraceae</taxon>
        <taxon>Anaeromyxobacter</taxon>
    </lineage>
</organism>
<reference evidence="4" key="1">
    <citation type="submission" date="2009-01" db="EMBL/GenBank/DDBJ databases">
        <title>Complete sequence of Anaeromyxobacter dehalogenans 2CP-1.</title>
        <authorList>
            <consortium name="US DOE Joint Genome Institute"/>
            <person name="Lucas S."/>
            <person name="Copeland A."/>
            <person name="Lapidus A."/>
            <person name="Glavina del Rio T."/>
            <person name="Dalin E."/>
            <person name="Tice H."/>
            <person name="Bruce D."/>
            <person name="Goodwin L."/>
            <person name="Pitluck S."/>
            <person name="Saunders E."/>
            <person name="Brettin T."/>
            <person name="Detter J.C."/>
            <person name="Han C."/>
            <person name="Larimer F."/>
            <person name="Land M."/>
            <person name="Hauser L."/>
            <person name="Kyrpides N."/>
            <person name="Ovchinnikova G."/>
            <person name="Beliaev A.S."/>
            <person name="Richardson P."/>
        </authorList>
    </citation>
    <scope>NUCLEOTIDE SEQUENCE</scope>
    <source>
        <strain evidence="4">2CP-1</strain>
    </source>
</reference>
<keyword evidence="1 2" id="KW-0597">Phosphoprotein</keyword>
<dbReference type="SUPFAM" id="SSF52172">
    <property type="entry name" value="CheY-like"/>
    <property type="match status" value="1"/>
</dbReference>
<dbReference type="InterPro" id="IPR050595">
    <property type="entry name" value="Bact_response_regulator"/>
</dbReference>
<evidence type="ECO:0000256" key="2">
    <source>
        <dbReference type="PROSITE-ProRule" id="PRU00169"/>
    </source>
</evidence>
<dbReference type="HOGENOM" id="CLU_000445_69_8_7"/>